<evidence type="ECO:0000256" key="1">
    <source>
        <dbReference type="ARBA" id="ARBA00004241"/>
    </source>
</evidence>
<comment type="caution">
    <text evidence="3">The sequence shown here is derived from an EMBL/GenBank/DDBJ whole genome shotgun (WGS) entry which is preliminary data.</text>
</comment>
<dbReference type="PATRIC" id="fig|1423715.3.peg.1061"/>
<evidence type="ECO:0008006" key="5">
    <source>
        <dbReference type="Google" id="ProtNLM"/>
    </source>
</evidence>
<keyword evidence="4" id="KW-1185">Reference proteome</keyword>
<dbReference type="PROSITE" id="PS00409">
    <property type="entry name" value="PROKAR_NTER_METHYL"/>
    <property type="match status" value="1"/>
</dbReference>
<sequence length="154" mass="17038">MVGRMTSARGFTLVEGLLALSIAALLLGLVTGWSPNVLRPLRTDASELYTALAALEQPGRFTLATVQAETLTLVDHQAAKRATHEKLVTLSVDSRGTLKLTNPHNQGYLPLLRHVQKVKFTKTRTKKLVRLKIKQEGQKWQNTLLDLRGPTTAF</sequence>
<dbReference type="Pfam" id="PF07963">
    <property type="entry name" value="N_methyl"/>
    <property type="match status" value="1"/>
</dbReference>
<evidence type="ECO:0000313" key="4">
    <source>
        <dbReference type="Proteomes" id="UP000051955"/>
    </source>
</evidence>
<name>A0A0R1LD75_9LACO</name>
<reference evidence="3 4" key="1">
    <citation type="journal article" date="2015" name="Genome Announc.">
        <title>Expanding the biotechnology potential of lactobacilli through comparative genomics of 213 strains and associated genera.</title>
        <authorList>
            <person name="Sun Z."/>
            <person name="Harris H.M."/>
            <person name="McCann A."/>
            <person name="Guo C."/>
            <person name="Argimon S."/>
            <person name="Zhang W."/>
            <person name="Yang X."/>
            <person name="Jeffery I.B."/>
            <person name="Cooney J.C."/>
            <person name="Kagawa T.F."/>
            <person name="Liu W."/>
            <person name="Song Y."/>
            <person name="Salvetti E."/>
            <person name="Wrobel A."/>
            <person name="Rasinkangas P."/>
            <person name="Parkhill J."/>
            <person name="Rea M.C."/>
            <person name="O'Sullivan O."/>
            <person name="Ritari J."/>
            <person name="Douillard F.P."/>
            <person name="Paul Ross R."/>
            <person name="Yang R."/>
            <person name="Briner A.E."/>
            <person name="Felis G.E."/>
            <person name="de Vos W.M."/>
            <person name="Barrangou R."/>
            <person name="Klaenhammer T.R."/>
            <person name="Caufield P.W."/>
            <person name="Cui Y."/>
            <person name="Zhang H."/>
            <person name="O'Toole P.W."/>
        </authorList>
    </citation>
    <scope>NUCLEOTIDE SEQUENCE [LARGE SCALE GENOMIC DNA]</scope>
    <source>
        <strain evidence="3 4">DSM 19394</strain>
    </source>
</reference>
<dbReference type="Proteomes" id="UP000051955">
    <property type="component" value="Unassembled WGS sequence"/>
</dbReference>
<organism evidence="3 4">
    <name type="scientific">Levilactobacillus acidifarinae DSM 19394 = JCM 15949</name>
    <dbReference type="NCBI Taxonomy" id="1423715"/>
    <lineage>
        <taxon>Bacteria</taxon>
        <taxon>Bacillati</taxon>
        <taxon>Bacillota</taxon>
        <taxon>Bacilli</taxon>
        <taxon>Lactobacillales</taxon>
        <taxon>Lactobacillaceae</taxon>
        <taxon>Levilactobacillus</taxon>
    </lineage>
</organism>
<gene>
    <name evidence="3" type="ORF">FD25_GL001033</name>
</gene>
<dbReference type="STRING" id="1423715.FD25_GL001033"/>
<proteinExistence type="predicted"/>
<evidence type="ECO:0000313" key="3">
    <source>
        <dbReference type="EMBL" id="KRK93707.1"/>
    </source>
</evidence>
<dbReference type="InterPro" id="IPR012902">
    <property type="entry name" value="N_methyl_site"/>
</dbReference>
<comment type="subcellular location">
    <subcellularLocation>
        <location evidence="1">Cell surface</location>
    </subcellularLocation>
</comment>
<dbReference type="GO" id="GO:0009986">
    <property type="term" value="C:cell surface"/>
    <property type="evidence" value="ECO:0007669"/>
    <property type="project" value="UniProtKB-SubCell"/>
</dbReference>
<evidence type="ECO:0000256" key="2">
    <source>
        <dbReference type="ARBA" id="ARBA00023287"/>
    </source>
</evidence>
<dbReference type="GO" id="GO:0030420">
    <property type="term" value="P:establishment of competence for transformation"/>
    <property type="evidence" value="ECO:0007669"/>
    <property type="project" value="UniProtKB-KW"/>
</dbReference>
<dbReference type="OrthoDB" id="2291292at2"/>
<dbReference type="AlphaFoldDB" id="A0A0R1LD75"/>
<keyword evidence="2" id="KW-0178">Competence</keyword>
<accession>A0A0R1LD75</accession>
<dbReference type="EMBL" id="AZDV01000028">
    <property type="protein sequence ID" value="KRK93707.1"/>
    <property type="molecule type" value="Genomic_DNA"/>
</dbReference>
<protein>
    <recommendedName>
        <fullName evidence="5">Competence protein ComGF</fullName>
    </recommendedName>
</protein>